<dbReference type="SUPFAM" id="SSF111369">
    <property type="entry name" value="HlyD-like secretion proteins"/>
    <property type="match status" value="1"/>
</dbReference>
<dbReference type="RefSeq" id="WP_145434933.1">
    <property type="nucleotide sequence ID" value="NZ_CP036339.1"/>
</dbReference>
<evidence type="ECO:0000313" key="5">
    <source>
        <dbReference type="Proteomes" id="UP000317909"/>
    </source>
</evidence>
<dbReference type="GO" id="GO:0015679">
    <property type="term" value="P:plasma membrane copper ion transport"/>
    <property type="evidence" value="ECO:0007669"/>
    <property type="project" value="TreeGrafter"/>
</dbReference>
<dbReference type="Gene3D" id="2.40.420.20">
    <property type="match status" value="1"/>
</dbReference>
<sequence length="483" mass="52894">MRHNAPVNFTSQRIALARTPLVLAVALVAVAIGAAVWVLPLVISRGDKSARSAADFATAIGGAPPHAAGDHDHAEGDGHDHAAHDHDGHDDVNSLELSAQALKNIGYEPFTVVLRDFERSISLPGMVVERPGKTQYRVSAPLGGVITKVHVIEGETVAAGQPLFDVRLTHEELVSAQSEFLKTIEELDVVNREIARLEAITEGVVAGGRLRDQKYDRQKLEARLRAQRQALLLHGLSEAEVDQIVSTRLLLQSLTIMAPKHEEKCDCGDEQLFHVQSLPVQRGQQVDAGETLCVLADHCNLYIEGTAFEQDAAQLREAAASGALVSADLLISDRREPMIEGLKILYLSDQVDRDSRAFHFYLTLPNKIALDRTEGGHRFLQWKFKPGQRVELRVPIEKWTSRLVVPAEAVVTDGSESYVFEKNGPHFDRVPVHVEYRDQKSAVIAADSALKPQAVIASRGAFQMNLDLKNKAGGGEIPHGHTH</sequence>
<evidence type="ECO:0000256" key="2">
    <source>
        <dbReference type="SAM" id="MobiDB-lite"/>
    </source>
</evidence>
<evidence type="ECO:0000313" key="4">
    <source>
        <dbReference type="EMBL" id="QDT75255.1"/>
    </source>
</evidence>
<dbReference type="Proteomes" id="UP000317909">
    <property type="component" value="Chromosome"/>
</dbReference>
<dbReference type="Gene3D" id="2.40.50.100">
    <property type="match status" value="1"/>
</dbReference>
<dbReference type="KEGG" id="llh:I41_44650"/>
<gene>
    <name evidence="4" type="ORF">I41_44650</name>
</gene>
<dbReference type="GO" id="GO:0030313">
    <property type="term" value="C:cell envelope"/>
    <property type="evidence" value="ECO:0007669"/>
    <property type="project" value="TreeGrafter"/>
</dbReference>
<keyword evidence="5" id="KW-1185">Reference proteome</keyword>
<accession>A0A517U3S3</accession>
<dbReference type="OrthoDB" id="235102at2"/>
<feature type="transmembrane region" description="Helical" evidence="3">
    <location>
        <begin position="21"/>
        <end position="43"/>
    </location>
</feature>
<dbReference type="InterPro" id="IPR051909">
    <property type="entry name" value="MFP_Cation_Efflux"/>
</dbReference>
<keyword evidence="3" id="KW-1133">Transmembrane helix</keyword>
<dbReference type="PANTHER" id="PTHR30097">
    <property type="entry name" value="CATION EFFLUX SYSTEM PROTEIN CUSB"/>
    <property type="match status" value="1"/>
</dbReference>
<organism evidence="4 5">
    <name type="scientific">Lacipirellula limnantheis</name>
    <dbReference type="NCBI Taxonomy" id="2528024"/>
    <lineage>
        <taxon>Bacteria</taxon>
        <taxon>Pseudomonadati</taxon>
        <taxon>Planctomycetota</taxon>
        <taxon>Planctomycetia</taxon>
        <taxon>Pirellulales</taxon>
        <taxon>Lacipirellulaceae</taxon>
        <taxon>Lacipirellula</taxon>
    </lineage>
</organism>
<keyword evidence="3" id="KW-0812">Transmembrane</keyword>
<evidence type="ECO:0000256" key="3">
    <source>
        <dbReference type="SAM" id="Phobius"/>
    </source>
</evidence>
<name>A0A517U3S3_9BACT</name>
<keyword evidence="3" id="KW-0472">Membrane</keyword>
<feature type="compositionally biased region" description="Basic and acidic residues" evidence="2">
    <location>
        <begin position="68"/>
        <end position="91"/>
    </location>
</feature>
<dbReference type="GO" id="GO:0060003">
    <property type="term" value="P:copper ion export"/>
    <property type="evidence" value="ECO:0007669"/>
    <property type="project" value="TreeGrafter"/>
</dbReference>
<keyword evidence="1" id="KW-0813">Transport</keyword>
<protein>
    <submittedName>
        <fullName evidence="4">HlyD family secretion protein</fullName>
    </submittedName>
</protein>
<evidence type="ECO:0000256" key="1">
    <source>
        <dbReference type="ARBA" id="ARBA00022448"/>
    </source>
</evidence>
<dbReference type="EMBL" id="CP036339">
    <property type="protein sequence ID" value="QDT75255.1"/>
    <property type="molecule type" value="Genomic_DNA"/>
</dbReference>
<dbReference type="PANTHER" id="PTHR30097:SF4">
    <property type="entry name" value="SLR6042 PROTEIN"/>
    <property type="match status" value="1"/>
</dbReference>
<dbReference type="Gene3D" id="1.10.287.470">
    <property type="entry name" value="Helix hairpin bin"/>
    <property type="match status" value="1"/>
</dbReference>
<reference evidence="4 5" key="1">
    <citation type="submission" date="2019-02" db="EMBL/GenBank/DDBJ databases">
        <title>Deep-cultivation of Planctomycetes and their phenomic and genomic characterization uncovers novel biology.</title>
        <authorList>
            <person name="Wiegand S."/>
            <person name="Jogler M."/>
            <person name="Boedeker C."/>
            <person name="Pinto D."/>
            <person name="Vollmers J."/>
            <person name="Rivas-Marin E."/>
            <person name="Kohn T."/>
            <person name="Peeters S.H."/>
            <person name="Heuer A."/>
            <person name="Rast P."/>
            <person name="Oberbeckmann S."/>
            <person name="Bunk B."/>
            <person name="Jeske O."/>
            <person name="Meyerdierks A."/>
            <person name="Storesund J.E."/>
            <person name="Kallscheuer N."/>
            <person name="Luecker S."/>
            <person name="Lage O.M."/>
            <person name="Pohl T."/>
            <person name="Merkel B.J."/>
            <person name="Hornburger P."/>
            <person name="Mueller R.-W."/>
            <person name="Bruemmer F."/>
            <person name="Labrenz M."/>
            <person name="Spormann A.M."/>
            <person name="Op den Camp H."/>
            <person name="Overmann J."/>
            <person name="Amann R."/>
            <person name="Jetten M.S.M."/>
            <person name="Mascher T."/>
            <person name="Medema M.H."/>
            <person name="Devos D.P."/>
            <person name="Kaster A.-K."/>
            <person name="Ovreas L."/>
            <person name="Rohde M."/>
            <person name="Galperin M.Y."/>
            <person name="Jogler C."/>
        </authorList>
    </citation>
    <scope>NUCLEOTIDE SEQUENCE [LARGE SCALE GENOMIC DNA]</scope>
    <source>
        <strain evidence="4 5">I41</strain>
    </source>
</reference>
<dbReference type="AlphaFoldDB" id="A0A517U3S3"/>
<proteinExistence type="predicted"/>
<feature type="region of interest" description="Disordered" evidence="2">
    <location>
        <begin position="61"/>
        <end position="91"/>
    </location>
</feature>